<dbReference type="AlphaFoldDB" id="G8T7A9"/>
<dbReference type="EMBL" id="CP003178">
    <property type="protein sequence ID" value="AEW01145.1"/>
    <property type="molecule type" value="Genomic_DNA"/>
</dbReference>
<organism evidence="1 2">
    <name type="scientific">Niastella koreensis (strain DSM 17620 / KACC 11465 / NBRC 106392 / GR20-10)</name>
    <dbReference type="NCBI Taxonomy" id="700598"/>
    <lineage>
        <taxon>Bacteria</taxon>
        <taxon>Pseudomonadati</taxon>
        <taxon>Bacteroidota</taxon>
        <taxon>Chitinophagia</taxon>
        <taxon>Chitinophagales</taxon>
        <taxon>Chitinophagaceae</taxon>
        <taxon>Niastella</taxon>
    </lineage>
</organism>
<protein>
    <submittedName>
        <fullName evidence="1">Uncharacterized protein</fullName>
    </submittedName>
</protein>
<sequence>MQPCVLESSHKKIGLECITSTSLTQLNSSTYTSFIKILSLAENASLTIDYN</sequence>
<dbReference type="KEGG" id="nko:Niako_4905"/>
<proteinExistence type="predicted"/>
<evidence type="ECO:0000313" key="2">
    <source>
        <dbReference type="Proteomes" id="UP000005438"/>
    </source>
</evidence>
<dbReference type="Proteomes" id="UP000005438">
    <property type="component" value="Chromosome"/>
</dbReference>
<dbReference type="HOGENOM" id="CLU_3101377_0_0_10"/>
<accession>G8T7A9</accession>
<reference evidence="1 2" key="1">
    <citation type="submission" date="2011-12" db="EMBL/GenBank/DDBJ databases">
        <title>The complete genome of Niastella koreensis GR20-10.</title>
        <authorList>
            <consortium name="US DOE Joint Genome Institute (JGI-PGF)"/>
            <person name="Lucas S."/>
            <person name="Han J."/>
            <person name="Lapidus A."/>
            <person name="Bruce D."/>
            <person name="Goodwin L."/>
            <person name="Pitluck S."/>
            <person name="Peters L."/>
            <person name="Kyrpides N."/>
            <person name="Mavromatis K."/>
            <person name="Ivanova N."/>
            <person name="Mikhailova N."/>
            <person name="Davenport K."/>
            <person name="Saunders E."/>
            <person name="Detter J.C."/>
            <person name="Tapia R."/>
            <person name="Han C."/>
            <person name="Land M."/>
            <person name="Hauser L."/>
            <person name="Markowitz V."/>
            <person name="Cheng J.-F."/>
            <person name="Hugenholtz P."/>
            <person name="Woyke T."/>
            <person name="Wu D."/>
            <person name="Tindall B."/>
            <person name="Pomrenke H."/>
            <person name="Brambilla E."/>
            <person name="Klenk H.-P."/>
            <person name="Eisen J.A."/>
        </authorList>
    </citation>
    <scope>NUCLEOTIDE SEQUENCE [LARGE SCALE GENOMIC DNA]</scope>
    <source>
        <strain evidence="2">DSM 17620 / KACC 11465 / NBRC 106392 / GR20-10</strain>
    </source>
</reference>
<name>G8T7A9_NIAKG</name>
<evidence type="ECO:0000313" key="1">
    <source>
        <dbReference type="EMBL" id="AEW01145.1"/>
    </source>
</evidence>
<dbReference type="STRING" id="700598.Niako_4905"/>
<gene>
    <name evidence="1" type="ordered locus">Niako_4905</name>
</gene>